<dbReference type="AlphaFoldDB" id="A0A7C9FPN0"/>
<dbReference type="RefSeq" id="WP_152758668.1">
    <property type="nucleotide sequence ID" value="NZ_WHLY01000002.1"/>
</dbReference>
<gene>
    <name evidence="1" type="ORF">GBK04_08650</name>
</gene>
<proteinExistence type="predicted"/>
<comment type="caution">
    <text evidence="1">The sequence shown here is derived from an EMBL/GenBank/DDBJ whole genome shotgun (WGS) entry which is preliminary data.</text>
</comment>
<dbReference type="SUPFAM" id="SSF53448">
    <property type="entry name" value="Nucleotide-diphospho-sugar transferases"/>
    <property type="match status" value="1"/>
</dbReference>
<sequence>MLITNPLTPTVSPKTIPERIKSRLQNDIRLFFRRRIRQQIMPLLPKYPASQKGSTLHMLVGERDHEMAIITACLFNYHTNHAHRFVFHDDGSLSERAIEQFQEFLSGTRIIGRREADEIAQEKLKAFPRTLAYRYSHVMALKLIDVKLWGQGARIGYMDSDILFFKNPEAFVDTLVKQRDFNYFNRDIEDAYVTEREVIVQELGYGPASRINAGLWVMNAKDICLEQIEMWLNHPFFASYASNYRLEQTFIAMLAQRSAEGVRHLPDTYNVDFYKPVEQNVCKHYVGRIRYGYELEGLSYVLKKEDLKKERRKAL</sequence>
<keyword evidence="2" id="KW-1185">Reference proteome</keyword>
<protein>
    <recommendedName>
        <fullName evidence="3">Glycosyl transferase</fullName>
    </recommendedName>
</protein>
<organism evidence="1 2">
    <name type="scientific">Salmonirosea aquatica</name>
    <dbReference type="NCBI Taxonomy" id="2654236"/>
    <lineage>
        <taxon>Bacteria</taxon>
        <taxon>Pseudomonadati</taxon>
        <taxon>Bacteroidota</taxon>
        <taxon>Cytophagia</taxon>
        <taxon>Cytophagales</taxon>
        <taxon>Spirosomataceae</taxon>
        <taxon>Salmonirosea</taxon>
    </lineage>
</organism>
<dbReference type="Proteomes" id="UP000479293">
    <property type="component" value="Unassembled WGS sequence"/>
</dbReference>
<dbReference type="InterPro" id="IPR029044">
    <property type="entry name" value="Nucleotide-diphossugar_trans"/>
</dbReference>
<name>A0A7C9FPN0_9BACT</name>
<dbReference type="EMBL" id="WHLY01000002">
    <property type="protein sequence ID" value="MPR33429.1"/>
    <property type="molecule type" value="Genomic_DNA"/>
</dbReference>
<dbReference type="Gene3D" id="3.90.550.10">
    <property type="entry name" value="Spore Coat Polysaccharide Biosynthesis Protein SpsA, Chain A"/>
    <property type="match status" value="1"/>
</dbReference>
<evidence type="ECO:0008006" key="3">
    <source>
        <dbReference type="Google" id="ProtNLM"/>
    </source>
</evidence>
<reference evidence="1 2" key="1">
    <citation type="submission" date="2019-10" db="EMBL/GenBank/DDBJ databases">
        <title>Draft Genome Sequence of Cytophagaceae sp. SJW1-29.</title>
        <authorList>
            <person name="Choi A."/>
        </authorList>
    </citation>
    <scope>NUCLEOTIDE SEQUENCE [LARGE SCALE GENOMIC DNA]</scope>
    <source>
        <strain evidence="1 2">SJW1-29</strain>
    </source>
</reference>
<evidence type="ECO:0000313" key="1">
    <source>
        <dbReference type="EMBL" id="MPR33429.1"/>
    </source>
</evidence>
<accession>A0A7C9FPN0</accession>
<evidence type="ECO:0000313" key="2">
    <source>
        <dbReference type="Proteomes" id="UP000479293"/>
    </source>
</evidence>